<evidence type="ECO:0000313" key="1">
    <source>
        <dbReference type="EMBL" id="SFJ42876.1"/>
    </source>
</evidence>
<gene>
    <name evidence="1" type="ORF">SAMN05421753_12052</name>
</gene>
<accession>A0A1I3RCF0</accession>
<keyword evidence="2" id="KW-1185">Reference proteome</keyword>
<name>A0A1I3RCF0_9PLAN</name>
<sequence length="71" mass="7737">MGWGFRKSKMFGPFRVTVSTSGITTSAFGIRHTNKFSAGGCFSLTLFDIPRTSRTLAIPHIAGKNLKTLCL</sequence>
<evidence type="ECO:0008006" key="3">
    <source>
        <dbReference type="Google" id="ProtNLM"/>
    </source>
</evidence>
<organism evidence="1 2">
    <name type="scientific">Planctomicrobium piriforme</name>
    <dbReference type="NCBI Taxonomy" id="1576369"/>
    <lineage>
        <taxon>Bacteria</taxon>
        <taxon>Pseudomonadati</taxon>
        <taxon>Planctomycetota</taxon>
        <taxon>Planctomycetia</taxon>
        <taxon>Planctomycetales</taxon>
        <taxon>Planctomycetaceae</taxon>
        <taxon>Planctomicrobium</taxon>
    </lineage>
</organism>
<reference evidence="2" key="1">
    <citation type="submission" date="2016-10" db="EMBL/GenBank/DDBJ databases">
        <authorList>
            <person name="Varghese N."/>
            <person name="Submissions S."/>
        </authorList>
    </citation>
    <scope>NUCLEOTIDE SEQUENCE [LARGE SCALE GENOMIC DNA]</scope>
    <source>
        <strain evidence="2">DSM 26348</strain>
    </source>
</reference>
<dbReference type="EMBL" id="FOQD01000020">
    <property type="protein sequence ID" value="SFJ42876.1"/>
    <property type="molecule type" value="Genomic_DNA"/>
</dbReference>
<protein>
    <recommendedName>
        <fullName evidence="3">DUF4236 domain-containing protein</fullName>
    </recommendedName>
</protein>
<dbReference type="Proteomes" id="UP000199518">
    <property type="component" value="Unassembled WGS sequence"/>
</dbReference>
<proteinExistence type="predicted"/>
<dbReference type="AlphaFoldDB" id="A0A1I3RCF0"/>
<evidence type="ECO:0000313" key="2">
    <source>
        <dbReference type="Proteomes" id="UP000199518"/>
    </source>
</evidence>